<dbReference type="EMBL" id="NCKW01015802">
    <property type="protein sequence ID" value="POM61765.1"/>
    <property type="molecule type" value="Genomic_DNA"/>
</dbReference>
<accession>A0A2P4X896</accession>
<evidence type="ECO:0000313" key="2">
    <source>
        <dbReference type="EMBL" id="POM61765.1"/>
    </source>
</evidence>
<name>A0A2P4X896_9STRA</name>
<feature type="region of interest" description="Disordered" evidence="1">
    <location>
        <begin position="258"/>
        <end position="283"/>
    </location>
</feature>
<feature type="region of interest" description="Disordered" evidence="1">
    <location>
        <begin position="1"/>
        <end position="21"/>
    </location>
</feature>
<proteinExistence type="predicted"/>
<comment type="caution">
    <text evidence="2">The sequence shown here is derived from an EMBL/GenBank/DDBJ whole genome shotgun (WGS) entry which is preliminary data.</text>
</comment>
<dbReference type="OrthoDB" id="108311at2759"/>
<sequence>MDSAAGADRAAEEQAPDGDRLATYEEVLERWALHDCSAVINSPGDAEMQELFRRWHATRSKPATVSSTVTPQSLDHAWTAFVERWNTEGAREFVRKLEQREADHAGLSLSALAAQVCELSWGADRDCCFVHFTEGCVSCRGFSRPRPSDAAWQAILDEYPLSSTEDGVIRRYQLRNVREKHRAGFPTIWYWPQPSDDIFPVGRDGIAADMSAAARPHTTGSSAVIIVLQDRLHDMADVTRTIHKRRGAVALIPSSATGGWKQRLSGSERRADNQDWTGWARRQ</sequence>
<organism evidence="2 3">
    <name type="scientific">Phytophthora palmivora</name>
    <dbReference type="NCBI Taxonomy" id="4796"/>
    <lineage>
        <taxon>Eukaryota</taxon>
        <taxon>Sar</taxon>
        <taxon>Stramenopiles</taxon>
        <taxon>Oomycota</taxon>
        <taxon>Peronosporomycetes</taxon>
        <taxon>Peronosporales</taxon>
        <taxon>Peronosporaceae</taxon>
        <taxon>Phytophthora</taxon>
    </lineage>
</organism>
<protein>
    <submittedName>
        <fullName evidence="2">Uncharacterized protein</fullName>
    </submittedName>
</protein>
<dbReference type="Proteomes" id="UP000237271">
    <property type="component" value="Unassembled WGS sequence"/>
</dbReference>
<keyword evidence="3" id="KW-1185">Reference proteome</keyword>
<reference evidence="2 3" key="1">
    <citation type="journal article" date="2017" name="Genome Biol. Evol.">
        <title>Phytophthora megakarya and P. palmivora, closely related causal agents of cacao black pod rot, underwent increases in genome sizes and gene numbers by different mechanisms.</title>
        <authorList>
            <person name="Ali S.S."/>
            <person name="Shao J."/>
            <person name="Lary D.J."/>
            <person name="Kronmiller B."/>
            <person name="Shen D."/>
            <person name="Strem M.D."/>
            <person name="Amoako-Attah I."/>
            <person name="Akrofi A.Y."/>
            <person name="Begoude B.A."/>
            <person name="Ten Hoopen G.M."/>
            <person name="Coulibaly K."/>
            <person name="Kebe B.I."/>
            <person name="Melnick R.L."/>
            <person name="Guiltinan M.J."/>
            <person name="Tyler B.M."/>
            <person name="Meinhardt L.W."/>
            <person name="Bailey B.A."/>
        </authorList>
    </citation>
    <scope>NUCLEOTIDE SEQUENCE [LARGE SCALE GENOMIC DNA]</scope>
    <source>
        <strain evidence="3">sbr112.9</strain>
    </source>
</reference>
<evidence type="ECO:0000256" key="1">
    <source>
        <dbReference type="SAM" id="MobiDB-lite"/>
    </source>
</evidence>
<dbReference type="AlphaFoldDB" id="A0A2P4X896"/>
<evidence type="ECO:0000313" key="3">
    <source>
        <dbReference type="Proteomes" id="UP000237271"/>
    </source>
</evidence>
<gene>
    <name evidence="2" type="ORF">PHPALM_29177</name>
</gene>
<feature type="compositionally biased region" description="Basic and acidic residues" evidence="1">
    <location>
        <begin position="9"/>
        <end position="21"/>
    </location>
</feature>